<evidence type="ECO:0000313" key="3">
    <source>
        <dbReference type="Proteomes" id="UP000515703"/>
    </source>
</evidence>
<keyword evidence="1" id="KW-0472">Membrane</keyword>
<name>A0A7I8DK39_9FIRM</name>
<gene>
    <name evidence="2" type="ORF">bsdcttw_17330</name>
</gene>
<dbReference type="KEGG" id="acht:bsdcttw_17330"/>
<dbReference type="Proteomes" id="UP000515703">
    <property type="component" value="Chromosome"/>
</dbReference>
<organism evidence="2 3">
    <name type="scientific">Anaerocolumna chitinilytica</name>
    <dbReference type="NCBI Taxonomy" id="1727145"/>
    <lineage>
        <taxon>Bacteria</taxon>
        <taxon>Bacillati</taxon>
        <taxon>Bacillota</taxon>
        <taxon>Clostridia</taxon>
        <taxon>Lachnospirales</taxon>
        <taxon>Lachnospiraceae</taxon>
        <taxon>Anaerocolumna</taxon>
    </lineage>
</organism>
<keyword evidence="1" id="KW-1133">Transmembrane helix</keyword>
<evidence type="ECO:0000256" key="1">
    <source>
        <dbReference type="SAM" id="Phobius"/>
    </source>
</evidence>
<proteinExistence type="predicted"/>
<sequence>MKKIKAILIDFIKAAILGLAISATAGGVLFLAGFLSGGFREERGLEAGKDGLLLISSLGMFLLAGMLLAKGKKPEQFSEMDSWRKHFRIIGYKTALGIICAAFLAIASVMDILL</sequence>
<evidence type="ECO:0000313" key="2">
    <source>
        <dbReference type="EMBL" id="BCJ98692.1"/>
    </source>
</evidence>
<feature type="transmembrane region" description="Helical" evidence="1">
    <location>
        <begin position="12"/>
        <end position="39"/>
    </location>
</feature>
<reference evidence="2 3" key="2">
    <citation type="submission" date="2020-08" db="EMBL/GenBank/DDBJ databases">
        <authorList>
            <person name="Ueki A."/>
            <person name="Tonouchi A."/>
        </authorList>
    </citation>
    <scope>NUCLEOTIDE SEQUENCE [LARGE SCALE GENOMIC DNA]</scope>
    <source>
        <strain evidence="2 3">CTTW</strain>
    </source>
</reference>
<keyword evidence="1" id="KW-0812">Transmembrane</keyword>
<keyword evidence="3" id="KW-1185">Reference proteome</keyword>
<feature type="transmembrane region" description="Helical" evidence="1">
    <location>
        <begin position="51"/>
        <end position="69"/>
    </location>
</feature>
<protein>
    <submittedName>
        <fullName evidence="2">Uncharacterized protein</fullName>
    </submittedName>
</protein>
<dbReference type="EMBL" id="AP023368">
    <property type="protein sequence ID" value="BCJ98692.1"/>
    <property type="molecule type" value="Genomic_DNA"/>
</dbReference>
<feature type="transmembrane region" description="Helical" evidence="1">
    <location>
        <begin position="90"/>
        <end position="110"/>
    </location>
</feature>
<dbReference type="AlphaFoldDB" id="A0A7I8DK39"/>
<reference evidence="2 3" key="1">
    <citation type="submission" date="2020-08" db="EMBL/GenBank/DDBJ databases">
        <title>Draft genome sequencing of an Anaerocolumna strain isolated from anoxic soil subjected to BSD treatment.</title>
        <authorList>
            <person name="Uek A."/>
            <person name="Tonouchi A."/>
        </authorList>
    </citation>
    <scope>NUCLEOTIDE SEQUENCE [LARGE SCALE GENOMIC DNA]</scope>
    <source>
        <strain evidence="2 3">CTTW</strain>
    </source>
</reference>
<dbReference type="RefSeq" id="WP_185259009.1">
    <property type="nucleotide sequence ID" value="NZ_AP023368.1"/>
</dbReference>
<accession>A0A7I8DK39</accession>